<evidence type="ECO:0000256" key="1">
    <source>
        <dbReference type="ARBA" id="ARBA00004141"/>
    </source>
</evidence>
<feature type="transmembrane region" description="Helical" evidence="7">
    <location>
        <begin position="173"/>
        <end position="194"/>
    </location>
</feature>
<dbReference type="InterPro" id="IPR010920">
    <property type="entry name" value="LSM_dom_sf"/>
</dbReference>
<dbReference type="PANTHER" id="PTHR30566">
    <property type="entry name" value="YNAI-RELATED MECHANOSENSITIVE ION CHANNEL"/>
    <property type="match status" value="1"/>
</dbReference>
<sequence>MTAATGPVETVLWKIALDIVFPICCVWGLFRWIDWAAVQARAAIDKRVQGMGDVAVELRKKSTLSALVLLAMRTPATFVLRPLLLAYTVRTALHIIDLVMHKYRPLMPGKATGFLIKQLSSQLVQWDAALQTLLQVTGVLFTSWFLIQLKDILIRDLILVRAIKSGRKELERVFTPLSSLMTWAAVLAAGISVATSLGLNLEPLLAVGGAGGIAAGFASQQILTNIVSGINIFLTRPFVIGDQVRFVGALLGAEPVSGTVEGVEIMRTLVRTSEGTLVAVPNKLVAELVVFNRTRSLTGVPRAEAAAVAAAAPLRRVLCFNIQLDRGLEPLLDEVMAEVRCCCGMGLEPLLDEVMSEVREFLLSTTKQQLKDSGLAAETIDEPASSSLEEAEEAEDAEDEGVDKREEGEDAGEPGDNSSSSSKASNEEQEAELMLLLLQQQARSSPVQAVAAAVSSAVAAVRGRVASPAAAAAAAAAALPEPNSSEDGNGTEEKEQQQQQDAEPGALLVGITLSKLTEQSILLFVRCEMIIPAATMHDAVQRQTEAALMGVSSLVRDKYGGVLLW</sequence>
<keyword evidence="3 7" id="KW-0812">Transmembrane</keyword>
<evidence type="ECO:0000256" key="6">
    <source>
        <dbReference type="SAM" id="MobiDB-lite"/>
    </source>
</evidence>
<dbReference type="InterPro" id="IPR006685">
    <property type="entry name" value="MscS_channel_2nd"/>
</dbReference>
<evidence type="ECO:0000256" key="7">
    <source>
        <dbReference type="SAM" id="Phobius"/>
    </source>
</evidence>
<feature type="domain" description="Mechanosensitive ion channel MscS" evidence="8">
    <location>
        <begin position="222"/>
        <end position="294"/>
    </location>
</feature>
<evidence type="ECO:0000313" key="9">
    <source>
        <dbReference type="EMBL" id="WIA21953.1"/>
    </source>
</evidence>
<accession>A0ABY8UMT4</accession>
<protein>
    <recommendedName>
        <fullName evidence="8">Mechanosensitive ion channel MscS domain-containing protein</fullName>
    </recommendedName>
</protein>
<dbReference type="SUPFAM" id="SSF82861">
    <property type="entry name" value="Mechanosensitive channel protein MscS (YggB), transmembrane region"/>
    <property type="match status" value="1"/>
</dbReference>
<evidence type="ECO:0000256" key="3">
    <source>
        <dbReference type="ARBA" id="ARBA00022692"/>
    </source>
</evidence>
<keyword evidence="4 7" id="KW-1133">Transmembrane helix</keyword>
<comment type="subcellular location">
    <subcellularLocation>
        <location evidence="1">Membrane</location>
        <topology evidence="1">Multi-pass membrane protein</topology>
    </subcellularLocation>
</comment>
<reference evidence="9 10" key="1">
    <citation type="submission" date="2023-05" db="EMBL/GenBank/DDBJ databases">
        <title>A 100% complete, gapless, phased diploid assembly of the Scenedesmus obliquus UTEX 3031 genome.</title>
        <authorList>
            <person name="Biondi T.C."/>
            <person name="Hanschen E.R."/>
            <person name="Kwon T."/>
            <person name="Eng W."/>
            <person name="Kruse C.P.S."/>
            <person name="Koehler S.I."/>
            <person name="Kunde Y."/>
            <person name="Gleasner C.D."/>
            <person name="You Mak K.T."/>
            <person name="Polle J."/>
            <person name="Hovde B.T."/>
            <person name="Starkenburg S.R."/>
        </authorList>
    </citation>
    <scope>NUCLEOTIDE SEQUENCE [LARGE SCALE GENOMIC DNA]</scope>
    <source>
        <strain evidence="9 10">DOE0152z</strain>
    </source>
</reference>
<feature type="region of interest" description="Disordered" evidence="6">
    <location>
        <begin position="372"/>
        <end position="430"/>
    </location>
</feature>
<dbReference type="Gene3D" id="2.30.30.60">
    <property type="match status" value="1"/>
</dbReference>
<dbReference type="Proteomes" id="UP001244341">
    <property type="component" value="Chromosome 14b"/>
</dbReference>
<dbReference type="Gene3D" id="1.10.287.1260">
    <property type="match status" value="1"/>
</dbReference>
<gene>
    <name evidence="9" type="ORF">OEZ85_004315</name>
</gene>
<feature type="compositionally biased region" description="Acidic residues" evidence="6">
    <location>
        <begin position="389"/>
        <end position="401"/>
    </location>
</feature>
<organism evidence="9 10">
    <name type="scientific">Tetradesmus obliquus</name>
    <name type="common">Green alga</name>
    <name type="synonym">Acutodesmus obliquus</name>
    <dbReference type="NCBI Taxonomy" id="3088"/>
    <lineage>
        <taxon>Eukaryota</taxon>
        <taxon>Viridiplantae</taxon>
        <taxon>Chlorophyta</taxon>
        <taxon>core chlorophytes</taxon>
        <taxon>Chlorophyceae</taxon>
        <taxon>CS clade</taxon>
        <taxon>Sphaeropleales</taxon>
        <taxon>Scenedesmaceae</taxon>
        <taxon>Tetradesmus</taxon>
    </lineage>
</organism>
<dbReference type="InterPro" id="IPR011014">
    <property type="entry name" value="MscS_channel_TM-2"/>
</dbReference>
<dbReference type="InterPro" id="IPR023408">
    <property type="entry name" value="MscS_beta-dom_sf"/>
</dbReference>
<evidence type="ECO:0000256" key="5">
    <source>
        <dbReference type="ARBA" id="ARBA00023136"/>
    </source>
</evidence>
<evidence type="ECO:0000313" key="10">
    <source>
        <dbReference type="Proteomes" id="UP001244341"/>
    </source>
</evidence>
<dbReference type="EMBL" id="CP126221">
    <property type="protein sequence ID" value="WIA21953.1"/>
    <property type="molecule type" value="Genomic_DNA"/>
</dbReference>
<feature type="transmembrane region" description="Helical" evidence="7">
    <location>
        <begin position="12"/>
        <end position="33"/>
    </location>
</feature>
<proteinExistence type="inferred from homology"/>
<dbReference type="PANTHER" id="PTHR30566:SF5">
    <property type="entry name" value="MECHANOSENSITIVE ION CHANNEL PROTEIN 1, MITOCHONDRIAL-RELATED"/>
    <property type="match status" value="1"/>
</dbReference>
<keyword evidence="10" id="KW-1185">Reference proteome</keyword>
<keyword evidence="5 7" id="KW-0472">Membrane</keyword>
<evidence type="ECO:0000256" key="4">
    <source>
        <dbReference type="ARBA" id="ARBA00022989"/>
    </source>
</evidence>
<dbReference type="Pfam" id="PF00924">
    <property type="entry name" value="MS_channel_2nd"/>
    <property type="match status" value="1"/>
</dbReference>
<feature type="region of interest" description="Disordered" evidence="6">
    <location>
        <begin position="477"/>
        <end position="503"/>
    </location>
</feature>
<dbReference type="SUPFAM" id="SSF50182">
    <property type="entry name" value="Sm-like ribonucleoproteins"/>
    <property type="match status" value="1"/>
</dbReference>
<evidence type="ECO:0000256" key="2">
    <source>
        <dbReference type="ARBA" id="ARBA00008017"/>
    </source>
</evidence>
<name>A0ABY8UMT4_TETOB</name>
<evidence type="ECO:0000259" key="8">
    <source>
        <dbReference type="Pfam" id="PF00924"/>
    </source>
</evidence>
<comment type="similarity">
    <text evidence="2">Belongs to the MscS (TC 1.A.23) family.</text>
</comment>